<feature type="transmembrane region" description="Helical" evidence="8">
    <location>
        <begin position="167"/>
        <end position="189"/>
    </location>
</feature>
<comment type="similarity">
    <text evidence="2">Belongs to the ADIPOR family.</text>
</comment>
<evidence type="ECO:0000256" key="4">
    <source>
        <dbReference type="ARBA" id="ARBA00022989"/>
    </source>
</evidence>
<feature type="compositionally biased region" description="Basic and acidic residues" evidence="7">
    <location>
        <begin position="945"/>
        <end position="970"/>
    </location>
</feature>
<dbReference type="AlphaFoldDB" id="L8X7G7"/>
<name>L8X7G7_THACA</name>
<comment type="subcellular location">
    <subcellularLocation>
        <location evidence="1">Membrane</location>
        <topology evidence="1">Multi-pass membrane protein</topology>
    </subcellularLocation>
</comment>
<proteinExistence type="inferred from homology"/>
<feature type="transmembrane region" description="Helical" evidence="8">
    <location>
        <begin position="84"/>
        <end position="101"/>
    </location>
</feature>
<keyword evidence="4 8" id="KW-1133">Transmembrane helix</keyword>
<dbReference type="GO" id="GO:0046872">
    <property type="term" value="F:metal ion binding"/>
    <property type="evidence" value="ECO:0007669"/>
    <property type="project" value="UniProtKB-KW"/>
</dbReference>
<feature type="transmembrane region" description="Helical" evidence="8">
    <location>
        <begin position="251"/>
        <end position="272"/>
    </location>
</feature>
<evidence type="ECO:0000313" key="9">
    <source>
        <dbReference type="EMBL" id="ELU44998.1"/>
    </source>
</evidence>
<dbReference type="PANTHER" id="PTHR20855">
    <property type="entry name" value="ADIPOR/PROGESTIN RECEPTOR-RELATED"/>
    <property type="match status" value="1"/>
</dbReference>
<keyword evidence="5 8" id="KW-0472">Membrane</keyword>
<evidence type="ECO:0000313" key="10">
    <source>
        <dbReference type="Proteomes" id="UP000011668"/>
    </source>
</evidence>
<keyword evidence="10" id="KW-1185">Reference proteome</keyword>
<organism evidence="9 10">
    <name type="scientific">Thanatephorus cucumeris (strain AG1-IA)</name>
    <name type="common">Rice sheath blight fungus</name>
    <name type="synonym">Rhizoctonia solani</name>
    <dbReference type="NCBI Taxonomy" id="983506"/>
    <lineage>
        <taxon>Eukaryota</taxon>
        <taxon>Fungi</taxon>
        <taxon>Dikarya</taxon>
        <taxon>Basidiomycota</taxon>
        <taxon>Agaricomycotina</taxon>
        <taxon>Agaricomycetes</taxon>
        <taxon>Cantharellales</taxon>
        <taxon>Ceratobasidiaceae</taxon>
        <taxon>Rhizoctonia</taxon>
        <taxon>Rhizoctonia solani AG-1</taxon>
    </lineage>
</organism>
<feature type="region of interest" description="Disordered" evidence="7">
    <location>
        <begin position="605"/>
        <end position="701"/>
    </location>
</feature>
<sequence>MDPVKKLAETKPTSSASLLTFEEIPKWLQDNPSIRKGYRRFVYLGTEASRRANFIPSPQDSWSSCAHSLYGYLHNETVNIHSHLWGAVLFLLLLFKTWHSPSNHESVTWHDPAGFGIFLAAAVFCMSASALFHTANCHSPMVSGEFTAFADGRSMRKFIQVAKKCHTLDYIGIVAVLTVGSFYPCVYYGFYCDPYLQGAYLFSITMAGIGNRQWRIIRKDTSPDKLTGAAYIVLSPGYSTPAYRWARTTVFLALGLTAIVPVLHGLWLYGFIRLRQEMGLLWLLASGALYVMAMVPRSLRLLWSIPSDFSYLCRLSSSLSLPVLALSSRDQNGARALIAPLFVSCDNVDTRERALCFQWPIVGPAGRRNITESVRSRLAHLISTTSAFSFVFSSQPSQCQSLTVQWTGGTGPYRFFLVPVGHVTPEIRSIVNMEIPAGQLSTNLTIRFPENSRFVAVMSDSTGFGAGGTSSIYTVGSGPSNCLPSTPTQADFYMYTDNTTPSQCGSYRISWDAGVTSPVHIYGIIPGGQSFQLNTPSSATNYGWTTNVREGTQMLLLAVGGNNENGGSTDITTIAGGPSGCINSQSPSSTAGPAVGAISTIAQSNPATGTAPASGTTPVTGTGTGTAGGSIPISATGTDATGGTGGGSVNPTATASGGNGAPSNPTGSDPNNPLPSTTRGSGGGTVTGEPHLPAATGGLHDGERRINLGAIIGGTLGGIALILLMVFIWLMCKHRRNKHSSDDDERLMAERRTDLLDDSFPIMTQNQNYERDWFRAEPFVPPMSADEFARRTGGSLGDHDQGDDEYDQSRSSMDHPVTNAAIYAALARTPSYSTSGHGHRSSPSHSRSFSQSHSHSHNVSHSPAHSTSRHASSHGHSRSFSNPYSFSFTPNSGNVRRDTTPLTPPTPISAIDPFVNPTLRPPPSSWQNHASTSANVVPRSRRSGSIHEQDTEKSGIEGEEETHGSEDIVDIHVPPSYASLKRPRVTNPDMPD</sequence>
<dbReference type="Proteomes" id="UP000011668">
    <property type="component" value="Unassembled WGS sequence"/>
</dbReference>
<feature type="transmembrane region" description="Helical" evidence="8">
    <location>
        <begin position="113"/>
        <end position="132"/>
    </location>
</feature>
<dbReference type="InterPro" id="IPR004254">
    <property type="entry name" value="AdipoR/HlyIII-related"/>
</dbReference>
<feature type="transmembrane region" description="Helical" evidence="8">
    <location>
        <begin position="708"/>
        <end position="731"/>
    </location>
</feature>
<dbReference type="STRING" id="983506.L8X7G7"/>
<feature type="compositionally biased region" description="Low complexity" evidence="7">
    <location>
        <begin position="843"/>
        <end position="866"/>
    </location>
</feature>
<evidence type="ECO:0000256" key="5">
    <source>
        <dbReference type="ARBA" id="ARBA00023136"/>
    </source>
</evidence>
<accession>L8X7G7</accession>
<feature type="compositionally biased region" description="Polar residues" evidence="7">
    <location>
        <begin position="649"/>
        <end position="675"/>
    </location>
</feature>
<evidence type="ECO:0000256" key="1">
    <source>
        <dbReference type="ARBA" id="ARBA00004141"/>
    </source>
</evidence>
<feature type="compositionally biased region" description="Polar residues" evidence="7">
    <location>
        <begin position="925"/>
        <end position="935"/>
    </location>
</feature>
<evidence type="ECO:0000256" key="7">
    <source>
        <dbReference type="SAM" id="MobiDB-lite"/>
    </source>
</evidence>
<comment type="caution">
    <text evidence="9">The sequence shown here is derived from an EMBL/GenBank/DDBJ whole genome shotgun (WGS) entry which is preliminary data.</text>
</comment>
<evidence type="ECO:0000256" key="8">
    <source>
        <dbReference type="SAM" id="Phobius"/>
    </source>
</evidence>
<feature type="compositionally biased region" description="Low complexity" evidence="7">
    <location>
        <begin position="606"/>
        <end position="621"/>
    </location>
</feature>
<dbReference type="GO" id="GO:0038023">
    <property type="term" value="F:signaling receptor activity"/>
    <property type="evidence" value="ECO:0007669"/>
    <property type="project" value="TreeGrafter"/>
</dbReference>
<dbReference type="OrthoDB" id="3267813at2759"/>
<keyword evidence="6" id="KW-0479">Metal-binding</keyword>
<dbReference type="GO" id="GO:0006882">
    <property type="term" value="P:intracellular zinc ion homeostasis"/>
    <property type="evidence" value="ECO:0007669"/>
    <property type="project" value="TreeGrafter"/>
</dbReference>
<evidence type="ECO:0000256" key="2">
    <source>
        <dbReference type="ARBA" id="ARBA00007018"/>
    </source>
</evidence>
<feature type="compositionally biased region" description="Polar residues" evidence="7">
    <location>
        <begin position="882"/>
        <end position="894"/>
    </location>
</feature>
<reference evidence="9 10" key="1">
    <citation type="journal article" date="2013" name="Nat. Commun.">
        <title>The evolution and pathogenic mechanisms of the rice sheath blight pathogen.</title>
        <authorList>
            <person name="Zheng A."/>
            <person name="Lin R."/>
            <person name="Xu L."/>
            <person name="Qin P."/>
            <person name="Tang C."/>
            <person name="Ai P."/>
            <person name="Zhang D."/>
            <person name="Liu Y."/>
            <person name="Sun Z."/>
            <person name="Feng H."/>
            <person name="Wang Y."/>
            <person name="Chen Y."/>
            <person name="Liang X."/>
            <person name="Fu R."/>
            <person name="Li Q."/>
            <person name="Zhang J."/>
            <person name="Yu X."/>
            <person name="Xie Z."/>
            <person name="Ding L."/>
            <person name="Guan P."/>
            <person name="Tang J."/>
            <person name="Liang Y."/>
            <person name="Wang S."/>
            <person name="Deng Q."/>
            <person name="Li S."/>
            <person name="Zhu J."/>
            <person name="Wang L."/>
            <person name="Liu H."/>
            <person name="Li P."/>
        </authorList>
    </citation>
    <scope>NUCLEOTIDE SEQUENCE [LARGE SCALE GENOMIC DNA]</scope>
    <source>
        <strain evidence="10">AG-1 IA</strain>
    </source>
</reference>
<feature type="compositionally biased region" description="Basic residues" evidence="7">
    <location>
        <begin position="867"/>
        <end position="877"/>
    </location>
</feature>
<dbReference type="GO" id="GO:0016020">
    <property type="term" value="C:membrane"/>
    <property type="evidence" value="ECO:0007669"/>
    <property type="project" value="UniProtKB-SubCell"/>
</dbReference>
<gene>
    <name evidence="9" type="ORF">AG1IA_00974</name>
</gene>
<dbReference type="Pfam" id="PF03006">
    <property type="entry name" value="HlyIII"/>
    <property type="match status" value="2"/>
</dbReference>
<evidence type="ECO:0000256" key="6">
    <source>
        <dbReference type="PIRSR" id="PIRSR604254-1"/>
    </source>
</evidence>
<protein>
    <submittedName>
        <fullName evidence="9">HlyIII domain-containing protein</fullName>
    </submittedName>
</protein>
<dbReference type="EMBL" id="AFRT01000226">
    <property type="protein sequence ID" value="ELU44998.1"/>
    <property type="molecule type" value="Genomic_DNA"/>
</dbReference>
<evidence type="ECO:0000256" key="3">
    <source>
        <dbReference type="ARBA" id="ARBA00022692"/>
    </source>
</evidence>
<dbReference type="PANTHER" id="PTHR20855:SF52">
    <property type="entry name" value="ADIPONECTIN RECEPTOR PROTEIN"/>
    <property type="match status" value="1"/>
</dbReference>
<feature type="binding site" evidence="6">
    <location>
        <position position="133"/>
    </location>
    <ligand>
        <name>Zn(2+)</name>
        <dbReference type="ChEBI" id="CHEBI:29105"/>
    </ligand>
</feature>
<dbReference type="HOGENOM" id="CLU_301312_0_0_1"/>
<feature type="region of interest" description="Disordered" evidence="7">
    <location>
        <begin position="831"/>
        <end position="992"/>
    </location>
</feature>
<feature type="region of interest" description="Disordered" evidence="7">
    <location>
        <begin position="785"/>
        <end position="814"/>
    </location>
</feature>
<feature type="transmembrane region" description="Helical" evidence="8">
    <location>
        <begin position="279"/>
        <end position="297"/>
    </location>
</feature>
<keyword evidence="6" id="KW-0862">Zinc</keyword>
<keyword evidence="3 8" id="KW-0812">Transmembrane</keyword>